<evidence type="ECO:0000313" key="1">
    <source>
        <dbReference type="EMBL" id="EOL46258.1"/>
    </source>
</evidence>
<reference evidence="1 2" key="1">
    <citation type="submission" date="2013-02" db="EMBL/GenBank/DDBJ databases">
        <title>The Genome Sequence of Enterococcus phoeniculicola BAA-412.</title>
        <authorList>
            <consortium name="The Broad Institute Genome Sequencing Platform"/>
            <consortium name="The Broad Institute Genome Sequencing Center for Infectious Disease"/>
            <person name="Earl A.M."/>
            <person name="Gilmore M.S."/>
            <person name="Lebreton F."/>
            <person name="Walker B."/>
            <person name="Young S.K."/>
            <person name="Zeng Q."/>
            <person name="Gargeya S."/>
            <person name="Fitzgerald M."/>
            <person name="Haas B."/>
            <person name="Abouelleil A."/>
            <person name="Alvarado L."/>
            <person name="Arachchi H.M."/>
            <person name="Berlin A.M."/>
            <person name="Chapman S.B."/>
            <person name="Dewar J."/>
            <person name="Goldberg J."/>
            <person name="Griggs A."/>
            <person name="Gujja S."/>
            <person name="Hansen M."/>
            <person name="Howarth C."/>
            <person name="Imamovic A."/>
            <person name="Larimer J."/>
            <person name="McCowan C."/>
            <person name="Murphy C."/>
            <person name="Neiman D."/>
            <person name="Pearson M."/>
            <person name="Priest M."/>
            <person name="Roberts A."/>
            <person name="Saif S."/>
            <person name="Shea T."/>
            <person name="Sisk P."/>
            <person name="Sykes S."/>
            <person name="Wortman J."/>
            <person name="Nusbaum C."/>
            <person name="Birren B."/>
        </authorList>
    </citation>
    <scope>NUCLEOTIDE SEQUENCE [LARGE SCALE GENOMIC DNA]</scope>
    <source>
        <strain evidence="1 2">ATCC BAA-412</strain>
    </source>
</reference>
<gene>
    <name evidence="1" type="ORF">UC3_01064</name>
</gene>
<organism evidence="1 2">
    <name type="scientific">Enterococcus phoeniculicola ATCC BAA-412</name>
    <dbReference type="NCBI Taxonomy" id="1158610"/>
    <lineage>
        <taxon>Bacteria</taxon>
        <taxon>Bacillati</taxon>
        <taxon>Bacillota</taxon>
        <taxon>Bacilli</taxon>
        <taxon>Lactobacillales</taxon>
        <taxon>Enterococcaceae</taxon>
        <taxon>Enterococcus</taxon>
    </lineage>
</organism>
<dbReference type="Pfam" id="PF12664">
    <property type="entry name" value="DUF3789"/>
    <property type="match status" value="1"/>
</dbReference>
<evidence type="ECO:0008006" key="3">
    <source>
        <dbReference type="Google" id="ProtNLM"/>
    </source>
</evidence>
<proteinExistence type="predicted"/>
<protein>
    <recommendedName>
        <fullName evidence="3">DUF3789 domain-containing protein</fullName>
    </recommendedName>
</protein>
<dbReference type="AlphaFoldDB" id="R3TYK8"/>
<sequence length="35" mass="3775">MLLFLLGVFLGGVLGVIIMSCLATGKYDDITSKRE</sequence>
<dbReference type="Proteomes" id="UP000013785">
    <property type="component" value="Unassembled WGS sequence"/>
</dbReference>
<accession>R3TYK8</accession>
<evidence type="ECO:0000313" key="2">
    <source>
        <dbReference type="Proteomes" id="UP000013785"/>
    </source>
</evidence>
<dbReference type="InterPro" id="IPR024522">
    <property type="entry name" value="DUF3789"/>
</dbReference>
<dbReference type="RefSeq" id="WP_010767735.1">
    <property type="nucleotide sequence ID" value="NZ_ASWE01000002.1"/>
</dbReference>
<comment type="caution">
    <text evidence="1">The sequence shown here is derived from an EMBL/GenBank/DDBJ whole genome shotgun (WGS) entry which is preliminary data.</text>
</comment>
<dbReference type="EMBL" id="AJAT01000011">
    <property type="protein sequence ID" value="EOL46258.1"/>
    <property type="molecule type" value="Genomic_DNA"/>
</dbReference>
<dbReference type="HOGENOM" id="CLU_220589_0_0_9"/>
<name>R3TYK8_9ENTE</name>
<keyword evidence="2" id="KW-1185">Reference proteome</keyword>